<dbReference type="GeneID" id="94825963"/>
<dbReference type="Proteomes" id="UP000179807">
    <property type="component" value="Unassembled WGS sequence"/>
</dbReference>
<protein>
    <submittedName>
        <fullName evidence="2">Uncharacterized protein</fullName>
    </submittedName>
</protein>
<organism evidence="2 3">
    <name type="scientific">Tritrichomonas foetus</name>
    <dbReference type="NCBI Taxonomy" id="1144522"/>
    <lineage>
        <taxon>Eukaryota</taxon>
        <taxon>Metamonada</taxon>
        <taxon>Parabasalia</taxon>
        <taxon>Tritrichomonadida</taxon>
        <taxon>Tritrichomonadidae</taxon>
        <taxon>Tritrichomonas</taxon>
    </lineage>
</organism>
<dbReference type="EMBL" id="MLAK01000509">
    <property type="protein sequence ID" value="OHT13608.1"/>
    <property type="molecule type" value="Genomic_DNA"/>
</dbReference>
<gene>
    <name evidence="2" type="ORF">TRFO_03381</name>
</gene>
<reference evidence="2" key="1">
    <citation type="submission" date="2016-10" db="EMBL/GenBank/DDBJ databases">
        <authorList>
            <person name="Benchimol M."/>
            <person name="Almeida L.G."/>
            <person name="Vasconcelos A.T."/>
            <person name="Perreira-Neves A."/>
            <person name="Rosa I.A."/>
            <person name="Tasca T."/>
            <person name="Bogo M.R."/>
            <person name="de Souza W."/>
        </authorList>
    </citation>
    <scope>NUCLEOTIDE SEQUENCE [LARGE SCALE GENOMIC DNA]</scope>
    <source>
        <strain evidence="2">K</strain>
    </source>
</reference>
<dbReference type="InterPro" id="IPR036390">
    <property type="entry name" value="WH_DNA-bd_sf"/>
</dbReference>
<comment type="caution">
    <text evidence="2">The sequence shown here is derived from an EMBL/GenBank/DDBJ whole genome shotgun (WGS) entry which is preliminary data.</text>
</comment>
<evidence type="ECO:0000313" key="3">
    <source>
        <dbReference type="Proteomes" id="UP000179807"/>
    </source>
</evidence>
<name>A0A1J4KRT7_9EUKA</name>
<accession>A0A1J4KRT7</accession>
<evidence type="ECO:0000256" key="1">
    <source>
        <dbReference type="SAM" id="MobiDB-lite"/>
    </source>
</evidence>
<dbReference type="Gene3D" id="1.10.10.10">
    <property type="entry name" value="Winged helix-like DNA-binding domain superfamily/Winged helix DNA-binding domain"/>
    <property type="match status" value="1"/>
</dbReference>
<sequence length="147" mass="16961">MAYGSTVSRIADRVYILELSKFLSDNGIITMPPQYANNKQMWCELAAGLLRQYYIHPSIQRPTYVKRKVRTQAELKNLFIKYSTVKCFDQLENGGWIEQDQRSRIILVTEKGKEQMDRIADEIIANSNKEEQLAAESEEEALANPED</sequence>
<feature type="compositionally biased region" description="Acidic residues" evidence="1">
    <location>
        <begin position="136"/>
        <end position="147"/>
    </location>
</feature>
<dbReference type="RefSeq" id="XP_068366744.1">
    <property type="nucleotide sequence ID" value="XM_068491259.1"/>
</dbReference>
<dbReference type="AlphaFoldDB" id="A0A1J4KRT7"/>
<feature type="region of interest" description="Disordered" evidence="1">
    <location>
        <begin position="127"/>
        <end position="147"/>
    </location>
</feature>
<keyword evidence="3" id="KW-1185">Reference proteome</keyword>
<proteinExistence type="predicted"/>
<dbReference type="SUPFAM" id="SSF46785">
    <property type="entry name" value="Winged helix' DNA-binding domain"/>
    <property type="match status" value="1"/>
</dbReference>
<dbReference type="VEuPathDB" id="TrichDB:TRFO_03381"/>
<evidence type="ECO:0000313" key="2">
    <source>
        <dbReference type="EMBL" id="OHT13608.1"/>
    </source>
</evidence>
<dbReference type="InterPro" id="IPR036388">
    <property type="entry name" value="WH-like_DNA-bd_sf"/>
</dbReference>